<dbReference type="InterPro" id="IPR003439">
    <property type="entry name" value="ABC_transporter-like_ATP-bd"/>
</dbReference>
<comment type="subcellular location">
    <subcellularLocation>
        <location evidence="1">Cell inner membrane</location>
        <topology evidence="1">Peripheral membrane protein</topology>
    </subcellularLocation>
</comment>
<evidence type="ECO:0000256" key="7">
    <source>
        <dbReference type="ARBA" id="ARBA00023136"/>
    </source>
</evidence>
<comment type="caution">
    <text evidence="9">The sequence shown here is derived from an EMBL/GenBank/DDBJ whole genome shotgun (WGS) entry which is preliminary data.</text>
</comment>
<reference evidence="9 10" key="1">
    <citation type="submission" date="2023-07" db="EMBL/GenBank/DDBJ databases">
        <title>Sorghum-associated microbial communities from plants grown in Nebraska, USA.</title>
        <authorList>
            <person name="Schachtman D."/>
        </authorList>
    </citation>
    <scope>NUCLEOTIDE SEQUENCE [LARGE SCALE GENOMIC DNA]</scope>
    <source>
        <strain evidence="9 10">584</strain>
    </source>
</reference>
<dbReference type="InterPro" id="IPR027417">
    <property type="entry name" value="P-loop_NTPase"/>
</dbReference>
<dbReference type="CDD" id="cd03257">
    <property type="entry name" value="ABC_NikE_OppD_transporters"/>
    <property type="match status" value="1"/>
</dbReference>
<protein>
    <submittedName>
        <fullName evidence="9">Oligopeptide/dipeptide ABC transporter ATP-binding protein</fullName>
    </submittedName>
</protein>
<dbReference type="NCBIfam" id="TIGR01727">
    <property type="entry name" value="oligo_HPY"/>
    <property type="match status" value="1"/>
</dbReference>
<dbReference type="Proteomes" id="UP001262410">
    <property type="component" value="Unassembled WGS sequence"/>
</dbReference>
<feature type="domain" description="ABC transporter" evidence="8">
    <location>
        <begin position="6"/>
        <end position="257"/>
    </location>
</feature>
<organism evidence="9 10">
    <name type="scientific">Inquilinus ginsengisoli</name>
    <dbReference type="NCBI Taxonomy" id="363840"/>
    <lineage>
        <taxon>Bacteria</taxon>
        <taxon>Pseudomonadati</taxon>
        <taxon>Pseudomonadota</taxon>
        <taxon>Alphaproteobacteria</taxon>
        <taxon>Rhodospirillales</taxon>
        <taxon>Rhodospirillaceae</taxon>
        <taxon>Inquilinus</taxon>
    </lineage>
</organism>
<dbReference type="InterPro" id="IPR013563">
    <property type="entry name" value="Oligopep_ABC_C"/>
</dbReference>
<evidence type="ECO:0000256" key="1">
    <source>
        <dbReference type="ARBA" id="ARBA00004417"/>
    </source>
</evidence>
<dbReference type="PROSITE" id="PS50893">
    <property type="entry name" value="ABC_TRANSPORTER_2"/>
    <property type="match status" value="1"/>
</dbReference>
<evidence type="ECO:0000256" key="5">
    <source>
        <dbReference type="ARBA" id="ARBA00022741"/>
    </source>
</evidence>
<evidence type="ECO:0000256" key="3">
    <source>
        <dbReference type="ARBA" id="ARBA00022448"/>
    </source>
</evidence>
<dbReference type="SMART" id="SM00382">
    <property type="entry name" value="AAA"/>
    <property type="match status" value="1"/>
</dbReference>
<proteinExistence type="inferred from homology"/>
<gene>
    <name evidence="9" type="ORF">E9232_002591</name>
</gene>
<evidence type="ECO:0000313" key="9">
    <source>
        <dbReference type="EMBL" id="MDR6290070.1"/>
    </source>
</evidence>
<dbReference type="InterPro" id="IPR003593">
    <property type="entry name" value="AAA+_ATPase"/>
</dbReference>
<dbReference type="GO" id="GO:0005524">
    <property type="term" value="F:ATP binding"/>
    <property type="evidence" value="ECO:0007669"/>
    <property type="project" value="UniProtKB-KW"/>
</dbReference>
<keyword evidence="6 9" id="KW-0067">ATP-binding</keyword>
<comment type="similarity">
    <text evidence="2">Belongs to the ABC transporter superfamily.</text>
</comment>
<name>A0ABU1JR93_9PROT</name>
<keyword evidence="3" id="KW-0813">Transport</keyword>
<keyword evidence="5" id="KW-0547">Nucleotide-binding</keyword>
<evidence type="ECO:0000256" key="2">
    <source>
        <dbReference type="ARBA" id="ARBA00005417"/>
    </source>
</evidence>
<dbReference type="Pfam" id="PF00005">
    <property type="entry name" value="ABC_tran"/>
    <property type="match status" value="1"/>
</dbReference>
<evidence type="ECO:0000313" key="10">
    <source>
        <dbReference type="Proteomes" id="UP001262410"/>
    </source>
</evidence>
<dbReference type="RefSeq" id="WP_309794511.1">
    <property type="nucleotide sequence ID" value="NZ_JAVDPW010000004.1"/>
</dbReference>
<dbReference type="Pfam" id="PF08352">
    <property type="entry name" value="oligo_HPY"/>
    <property type="match status" value="1"/>
</dbReference>
<dbReference type="SUPFAM" id="SSF52540">
    <property type="entry name" value="P-loop containing nucleoside triphosphate hydrolases"/>
    <property type="match status" value="1"/>
</dbReference>
<evidence type="ECO:0000256" key="6">
    <source>
        <dbReference type="ARBA" id="ARBA00022840"/>
    </source>
</evidence>
<dbReference type="PANTHER" id="PTHR43297">
    <property type="entry name" value="OLIGOPEPTIDE TRANSPORT ATP-BINDING PROTEIN APPD"/>
    <property type="match status" value="1"/>
</dbReference>
<evidence type="ECO:0000256" key="4">
    <source>
        <dbReference type="ARBA" id="ARBA00022475"/>
    </source>
</evidence>
<keyword evidence="4" id="KW-1003">Cell membrane</keyword>
<dbReference type="PANTHER" id="PTHR43297:SF2">
    <property type="entry name" value="DIPEPTIDE TRANSPORT ATP-BINDING PROTEIN DPPD"/>
    <property type="match status" value="1"/>
</dbReference>
<evidence type="ECO:0000259" key="8">
    <source>
        <dbReference type="PROSITE" id="PS50893"/>
    </source>
</evidence>
<dbReference type="PROSITE" id="PS00211">
    <property type="entry name" value="ABC_TRANSPORTER_1"/>
    <property type="match status" value="1"/>
</dbReference>
<dbReference type="InterPro" id="IPR050388">
    <property type="entry name" value="ABC_Ni/Peptide_Import"/>
</dbReference>
<sequence length="337" mass="36868">MTAPLLKVENLVVEFGPKAAPLRVVDGVGFEIQAGGSLGIVGESGSGKSMTSLSILRLVPEPPGRIAQGRILFEGTDLLALPRARMPEIRGRDIAMIFQEPMSSLNPVMTIGDQIGEAILLHEPVSREERRRKVVEMLRLVGMPDPERRLGAYPHQFSGGMRQRVMIAMAIACNPKLLIADEPTTALDVTIQAQVLDLMKKIRATLNTAVLLISHDLGVIADICERVIVMYAGRVVEDADVRSIFRRPSHPYTQALLQSIPRLNDDRRRLYQIAGSVPQAGGVGAGCPFQPRCPLRIDRCAIERPPMFDFGPQHRAACWVTAQALPAEPAPSARAMR</sequence>
<accession>A0ABU1JR93</accession>
<dbReference type="Gene3D" id="3.40.50.300">
    <property type="entry name" value="P-loop containing nucleotide triphosphate hydrolases"/>
    <property type="match status" value="1"/>
</dbReference>
<dbReference type="InterPro" id="IPR017871">
    <property type="entry name" value="ABC_transporter-like_CS"/>
</dbReference>
<keyword evidence="7" id="KW-0472">Membrane</keyword>
<keyword evidence="10" id="KW-1185">Reference proteome</keyword>
<dbReference type="EMBL" id="JAVDPW010000004">
    <property type="protein sequence ID" value="MDR6290070.1"/>
    <property type="molecule type" value="Genomic_DNA"/>
</dbReference>